<proteinExistence type="predicted"/>
<dbReference type="GO" id="GO:0005739">
    <property type="term" value="C:mitochondrion"/>
    <property type="evidence" value="ECO:0007669"/>
    <property type="project" value="UniProtKB-ARBA"/>
</dbReference>
<organism evidence="2">
    <name type="scientific">mine drainage metagenome</name>
    <dbReference type="NCBI Taxonomy" id="410659"/>
    <lineage>
        <taxon>unclassified sequences</taxon>
        <taxon>metagenomes</taxon>
        <taxon>ecological metagenomes</taxon>
    </lineage>
</organism>
<evidence type="ECO:0000313" key="2">
    <source>
        <dbReference type="EMBL" id="CBH74574.1"/>
    </source>
</evidence>
<protein>
    <submittedName>
        <fullName evidence="2">Putative homing endonuclease (Modular protein)</fullName>
    </submittedName>
</protein>
<accession>E6PDN9</accession>
<dbReference type="InterPro" id="IPR004860">
    <property type="entry name" value="LAGLIDADG_dom"/>
</dbReference>
<gene>
    <name evidence="2" type="ORF">CARN1_1677</name>
</gene>
<keyword evidence="2" id="KW-0378">Hydrolase</keyword>
<name>E6PDN9_9ZZZZ</name>
<sequence>MDNPQETCSSIASRRSWKADPQRLYARHPTVSKGTITMNLDPQWVVGFVDGEGCFFIGVQRNPTVRIGFQVIPEFRVVQHKRDLDVLHGLKKFFGFGRICQNHDDRWEYRVRKLEQLREIAAFFEKYSLRTKKRIDAQRFAKVLTLMEDGRHLTNEGLREIEDIALSMNTGNRPRLQALLDEDRVHSGVKASEEK</sequence>
<reference evidence="2" key="1">
    <citation type="submission" date="2009-10" db="EMBL/GenBank/DDBJ databases">
        <title>Diversity of trophic interactions inside an arsenic-rich microbial ecosystem.</title>
        <authorList>
            <person name="Bertin P.N."/>
            <person name="Heinrich-Salmeron A."/>
            <person name="Pelletier E."/>
            <person name="Goulhen-Chollet F."/>
            <person name="Arsene-Ploetze F."/>
            <person name="Gallien S."/>
            <person name="Calteau A."/>
            <person name="Vallenet D."/>
            <person name="Casiot C."/>
            <person name="Chane-Woon-Ming B."/>
            <person name="Giloteaux L."/>
            <person name="Barakat M."/>
            <person name="Bonnefoy V."/>
            <person name="Bruneel O."/>
            <person name="Chandler M."/>
            <person name="Cleiss J."/>
            <person name="Duran R."/>
            <person name="Elbaz-Poulichet F."/>
            <person name="Fonknechten N."/>
            <person name="Lauga B."/>
            <person name="Mornico D."/>
            <person name="Ortet P."/>
            <person name="Schaeffer C."/>
            <person name="Siguier P."/>
            <person name="Alexander Thil Smith A."/>
            <person name="Van Dorsselaer A."/>
            <person name="Weissenbach J."/>
            <person name="Medigue C."/>
            <person name="Le Paslier D."/>
        </authorList>
    </citation>
    <scope>NUCLEOTIDE SEQUENCE</scope>
</reference>
<evidence type="ECO:0000259" key="1">
    <source>
        <dbReference type="Pfam" id="PF00961"/>
    </source>
</evidence>
<dbReference type="GO" id="GO:0004519">
    <property type="term" value="F:endonuclease activity"/>
    <property type="evidence" value="ECO:0007669"/>
    <property type="project" value="UniProtKB-KW"/>
</dbReference>
<dbReference type="InterPro" id="IPR051289">
    <property type="entry name" value="LAGLIDADG_Endonuclease"/>
</dbReference>
<dbReference type="Gene3D" id="3.10.28.10">
    <property type="entry name" value="Homing endonucleases"/>
    <property type="match status" value="1"/>
</dbReference>
<feature type="domain" description="Homing endonuclease LAGLIDADG" evidence="1">
    <location>
        <begin position="46"/>
        <end position="143"/>
    </location>
</feature>
<dbReference type="SUPFAM" id="SSF55608">
    <property type="entry name" value="Homing endonucleases"/>
    <property type="match status" value="1"/>
</dbReference>
<dbReference type="EMBL" id="CABL01000002">
    <property type="protein sequence ID" value="CBH74574.1"/>
    <property type="molecule type" value="Genomic_DNA"/>
</dbReference>
<dbReference type="PANTHER" id="PTHR36181:SF4">
    <property type="entry name" value="LAGLIDADG ENDONUCLEASE"/>
    <property type="match status" value="1"/>
</dbReference>
<dbReference type="InterPro" id="IPR027434">
    <property type="entry name" value="Homing_endonucl"/>
</dbReference>
<dbReference type="Pfam" id="PF00961">
    <property type="entry name" value="LAGLIDADG_1"/>
    <property type="match status" value="1"/>
</dbReference>
<keyword evidence="2" id="KW-0540">Nuclease</keyword>
<dbReference type="PANTHER" id="PTHR36181">
    <property type="entry name" value="INTRON-ENCODED ENDONUCLEASE AI3-RELATED"/>
    <property type="match status" value="1"/>
</dbReference>
<dbReference type="AlphaFoldDB" id="E6PDN9"/>
<keyword evidence="2" id="KW-0255">Endonuclease</keyword>
<comment type="caution">
    <text evidence="2">The sequence shown here is derived from an EMBL/GenBank/DDBJ whole genome shotgun (WGS) entry which is preliminary data.</text>
</comment>